<evidence type="ECO:0000256" key="6">
    <source>
        <dbReference type="PROSITE-ProRule" id="PRU00201"/>
    </source>
</evidence>
<dbReference type="PANTHER" id="PTHR11267">
    <property type="entry name" value="T-BOX PROTEIN-RELATED"/>
    <property type="match status" value="1"/>
</dbReference>
<organism evidence="9 10">
    <name type="scientific">Caenorhabditis angaria</name>
    <dbReference type="NCBI Taxonomy" id="860376"/>
    <lineage>
        <taxon>Eukaryota</taxon>
        <taxon>Metazoa</taxon>
        <taxon>Ecdysozoa</taxon>
        <taxon>Nematoda</taxon>
        <taxon>Chromadorea</taxon>
        <taxon>Rhabditida</taxon>
        <taxon>Rhabditina</taxon>
        <taxon>Rhabditomorpha</taxon>
        <taxon>Rhabditoidea</taxon>
        <taxon>Rhabditidae</taxon>
        <taxon>Peloderinae</taxon>
        <taxon>Caenorhabditis</taxon>
    </lineage>
</organism>
<evidence type="ECO:0000256" key="7">
    <source>
        <dbReference type="SAM" id="MobiDB-lite"/>
    </source>
</evidence>
<dbReference type="InterPro" id="IPR018186">
    <property type="entry name" value="TF_T-box_CS"/>
</dbReference>
<dbReference type="GO" id="GO:0000978">
    <property type="term" value="F:RNA polymerase II cis-regulatory region sequence-specific DNA binding"/>
    <property type="evidence" value="ECO:0007669"/>
    <property type="project" value="InterPro"/>
</dbReference>
<dbReference type="InterPro" id="IPR046360">
    <property type="entry name" value="T-box_DNA-bd"/>
</dbReference>
<evidence type="ECO:0000313" key="10">
    <source>
        <dbReference type="Proteomes" id="UP001152747"/>
    </source>
</evidence>
<accession>A0A9P1IFG6</accession>
<feature type="domain" description="T-box" evidence="8">
    <location>
        <begin position="84"/>
        <end position="271"/>
    </location>
</feature>
<dbReference type="InterPro" id="IPR001699">
    <property type="entry name" value="TF_T-box"/>
</dbReference>
<evidence type="ECO:0000256" key="3">
    <source>
        <dbReference type="ARBA" id="ARBA00023125"/>
    </source>
</evidence>
<evidence type="ECO:0000313" key="9">
    <source>
        <dbReference type="EMBL" id="CAI5442257.1"/>
    </source>
</evidence>
<dbReference type="SUPFAM" id="SSF49417">
    <property type="entry name" value="p53-like transcription factors"/>
    <property type="match status" value="1"/>
</dbReference>
<dbReference type="OrthoDB" id="7442607at2759"/>
<reference evidence="9" key="1">
    <citation type="submission" date="2022-11" db="EMBL/GenBank/DDBJ databases">
        <authorList>
            <person name="Kikuchi T."/>
        </authorList>
    </citation>
    <scope>NUCLEOTIDE SEQUENCE</scope>
    <source>
        <strain evidence="9">PS1010</strain>
    </source>
</reference>
<dbReference type="GO" id="GO:0001708">
    <property type="term" value="P:cell fate specification"/>
    <property type="evidence" value="ECO:0007669"/>
    <property type="project" value="TreeGrafter"/>
</dbReference>
<dbReference type="FunFam" id="2.60.40.820:FF:000008">
    <property type="entry name" value="T-box transcription factor TBX20"/>
    <property type="match status" value="1"/>
</dbReference>
<evidence type="ECO:0000256" key="5">
    <source>
        <dbReference type="ARBA" id="ARBA00023242"/>
    </source>
</evidence>
<feature type="compositionally biased region" description="Basic and acidic residues" evidence="7">
    <location>
        <begin position="54"/>
        <end position="64"/>
    </location>
</feature>
<dbReference type="PROSITE" id="PS01283">
    <property type="entry name" value="TBOX_1"/>
    <property type="match status" value="1"/>
</dbReference>
<dbReference type="AlphaFoldDB" id="A0A9P1IFG6"/>
<dbReference type="GO" id="GO:0000785">
    <property type="term" value="C:chromatin"/>
    <property type="evidence" value="ECO:0007669"/>
    <property type="project" value="TreeGrafter"/>
</dbReference>
<evidence type="ECO:0000256" key="4">
    <source>
        <dbReference type="ARBA" id="ARBA00023163"/>
    </source>
</evidence>
<dbReference type="EMBL" id="CANHGI010000002">
    <property type="protein sequence ID" value="CAI5442257.1"/>
    <property type="molecule type" value="Genomic_DNA"/>
</dbReference>
<keyword evidence="3 6" id="KW-0238">DNA-binding</keyword>
<dbReference type="Proteomes" id="UP001152747">
    <property type="component" value="Unassembled WGS sequence"/>
</dbReference>
<protein>
    <recommendedName>
        <fullName evidence="8">T-box domain-containing protein</fullName>
    </recommendedName>
</protein>
<dbReference type="PANTHER" id="PTHR11267:SF190">
    <property type="entry name" value="T-BOX TRANSCRIPTION FACTOR TBX20"/>
    <property type="match status" value="1"/>
</dbReference>
<name>A0A9P1IFG6_9PELO</name>
<dbReference type="Gene3D" id="2.60.40.820">
    <property type="entry name" value="Transcription factor, T-box"/>
    <property type="match status" value="1"/>
</dbReference>
<keyword evidence="4" id="KW-0804">Transcription</keyword>
<dbReference type="GO" id="GO:0005634">
    <property type="term" value="C:nucleus"/>
    <property type="evidence" value="ECO:0007669"/>
    <property type="project" value="UniProtKB-SubCell"/>
</dbReference>
<evidence type="ECO:0000256" key="2">
    <source>
        <dbReference type="ARBA" id="ARBA00023015"/>
    </source>
</evidence>
<dbReference type="GO" id="GO:0007507">
    <property type="term" value="P:heart development"/>
    <property type="evidence" value="ECO:0007669"/>
    <property type="project" value="TreeGrafter"/>
</dbReference>
<keyword evidence="10" id="KW-1185">Reference proteome</keyword>
<comment type="caution">
    <text evidence="9">The sequence shown here is derived from an EMBL/GenBank/DDBJ whole genome shotgun (WGS) entry which is preliminary data.</text>
</comment>
<dbReference type="PRINTS" id="PR00937">
    <property type="entry name" value="TBOX"/>
</dbReference>
<feature type="region of interest" description="Disordered" evidence="7">
    <location>
        <begin position="28"/>
        <end position="69"/>
    </location>
</feature>
<keyword evidence="5 6" id="KW-0539">Nucleus</keyword>
<dbReference type="GO" id="GO:0000981">
    <property type="term" value="F:DNA-binding transcription factor activity, RNA polymerase II-specific"/>
    <property type="evidence" value="ECO:0007669"/>
    <property type="project" value="TreeGrafter"/>
</dbReference>
<dbReference type="SMART" id="SM00425">
    <property type="entry name" value="TBOX"/>
    <property type="match status" value="1"/>
</dbReference>
<dbReference type="GO" id="GO:0045893">
    <property type="term" value="P:positive regulation of DNA-templated transcription"/>
    <property type="evidence" value="ECO:0007669"/>
    <property type="project" value="InterPro"/>
</dbReference>
<comment type="subcellular location">
    <subcellularLocation>
        <location evidence="1 6">Nucleus</location>
    </subcellularLocation>
</comment>
<comment type="caution">
    <text evidence="6">Lacks conserved residue(s) required for the propagation of feature annotation.</text>
</comment>
<gene>
    <name evidence="9" type="ORF">CAMP_LOCUS4894</name>
</gene>
<keyword evidence="2" id="KW-0805">Transcription regulation</keyword>
<sequence length="347" mass="39677">MSKRILNIENSSEIHKCKKPKFSIDDLLNTSSENDEEAEIDEEEDLICPSSSATEKEKLPEKTKQRPKMGIKTKEGNLQVDCKLEGSELWAKFYDLGTEMIITKSGRRMFPTVKVSFSNVCLDALYYVFLDVIPVDSKRYRYIYNKSAWLTAGKAEPVPRNRLYLHPDCPFSGDQLLKHVISFEKTKLTNNEVDKTGHLILNSMHKYQPRIHIVQRPKQLPLDPNKVVLSDELHATFTFPETQFMAVTAYQNQLITKLKIEKNPFAKGFRDPSGRSPDDLERPNDLTPLMFYQQSTALQQAVLQQYFSKTFQQINPSLISQMLFYANNCAQPSTDIPPTVTATAADL</sequence>
<feature type="compositionally biased region" description="Acidic residues" evidence="7">
    <location>
        <begin position="33"/>
        <end position="46"/>
    </location>
</feature>
<dbReference type="Pfam" id="PF00907">
    <property type="entry name" value="T-box"/>
    <property type="match status" value="1"/>
</dbReference>
<proteinExistence type="predicted"/>
<dbReference type="InterPro" id="IPR008967">
    <property type="entry name" value="p53-like_TF_DNA-bd_sf"/>
</dbReference>
<evidence type="ECO:0000256" key="1">
    <source>
        <dbReference type="ARBA" id="ARBA00004123"/>
    </source>
</evidence>
<dbReference type="PROSITE" id="PS50252">
    <property type="entry name" value="TBOX_3"/>
    <property type="match status" value="1"/>
</dbReference>
<dbReference type="InterPro" id="IPR036960">
    <property type="entry name" value="T-box_sf"/>
</dbReference>
<evidence type="ECO:0000259" key="8">
    <source>
        <dbReference type="PROSITE" id="PS50252"/>
    </source>
</evidence>